<keyword evidence="8 11" id="KW-0560">Oxidoreductase</keyword>
<proteinExistence type="inferred from homology"/>
<evidence type="ECO:0000256" key="6">
    <source>
        <dbReference type="ARBA" id="ARBA00022655"/>
    </source>
</evidence>
<dbReference type="NCBIfam" id="TIGR00745">
    <property type="entry name" value="apbA_panE"/>
    <property type="match status" value="1"/>
</dbReference>
<dbReference type="FunFam" id="1.10.1040.10:FF:000017">
    <property type="entry name" value="2-dehydropantoate 2-reductase"/>
    <property type="match status" value="1"/>
</dbReference>
<dbReference type="InterPro" id="IPR013328">
    <property type="entry name" value="6PGD_dom2"/>
</dbReference>
<dbReference type="GO" id="GO:0008677">
    <property type="term" value="F:2-dehydropantoate 2-reductase activity"/>
    <property type="evidence" value="ECO:0007669"/>
    <property type="project" value="UniProtKB-EC"/>
</dbReference>
<dbReference type="InterPro" id="IPR050838">
    <property type="entry name" value="Ketopantoate_reductase"/>
</dbReference>
<evidence type="ECO:0000256" key="8">
    <source>
        <dbReference type="ARBA" id="ARBA00023002"/>
    </source>
</evidence>
<dbReference type="InterPro" id="IPR003710">
    <property type="entry name" value="ApbA"/>
</dbReference>
<dbReference type="InterPro" id="IPR036291">
    <property type="entry name" value="NAD(P)-bd_dom_sf"/>
</dbReference>
<dbReference type="PANTHER" id="PTHR43765">
    <property type="entry name" value="2-DEHYDROPANTOATE 2-REDUCTASE-RELATED"/>
    <property type="match status" value="1"/>
</dbReference>
<feature type="domain" description="Ketopantoate reductase N-terminal" evidence="12">
    <location>
        <begin position="3"/>
        <end position="151"/>
    </location>
</feature>
<evidence type="ECO:0000256" key="3">
    <source>
        <dbReference type="ARBA" id="ARBA00007870"/>
    </source>
</evidence>
<dbReference type="GO" id="GO:0005737">
    <property type="term" value="C:cytoplasm"/>
    <property type="evidence" value="ECO:0007669"/>
    <property type="project" value="TreeGrafter"/>
</dbReference>
<dbReference type="Pfam" id="PF08546">
    <property type="entry name" value="ApbA_C"/>
    <property type="match status" value="1"/>
</dbReference>
<evidence type="ECO:0000256" key="7">
    <source>
        <dbReference type="ARBA" id="ARBA00022857"/>
    </source>
</evidence>
<comment type="function">
    <text evidence="1 11">Catalyzes the NADPH-dependent reduction of ketopantoate into pantoic acid.</text>
</comment>
<keyword evidence="15" id="KW-1185">Reference proteome</keyword>
<dbReference type="SUPFAM" id="SSF48179">
    <property type="entry name" value="6-phosphogluconate dehydrogenase C-terminal domain-like"/>
    <property type="match status" value="1"/>
</dbReference>
<gene>
    <name evidence="14" type="ORF">FTV88_1373</name>
</gene>
<evidence type="ECO:0000256" key="2">
    <source>
        <dbReference type="ARBA" id="ARBA00004994"/>
    </source>
</evidence>
<accession>A0A5Q2N5K3</accession>
<evidence type="ECO:0000313" key="14">
    <source>
        <dbReference type="EMBL" id="QGG47520.1"/>
    </source>
</evidence>
<dbReference type="PANTHER" id="PTHR43765:SF2">
    <property type="entry name" value="2-DEHYDROPANTOATE 2-REDUCTASE"/>
    <property type="match status" value="1"/>
</dbReference>
<evidence type="ECO:0000256" key="9">
    <source>
        <dbReference type="ARBA" id="ARBA00032024"/>
    </source>
</evidence>
<dbReference type="AlphaFoldDB" id="A0A5Q2N5K3"/>
<dbReference type="GO" id="GO:0015940">
    <property type="term" value="P:pantothenate biosynthetic process"/>
    <property type="evidence" value="ECO:0007669"/>
    <property type="project" value="UniProtKB-UniPathway"/>
</dbReference>
<dbReference type="Gene3D" id="3.40.50.720">
    <property type="entry name" value="NAD(P)-binding Rossmann-like Domain"/>
    <property type="match status" value="1"/>
</dbReference>
<organism evidence="14 15">
    <name type="scientific">Heliorestis convoluta</name>
    <dbReference type="NCBI Taxonomy" id="356322"/>
    <lineage>
        <taxon>Bacteria</taxon>
        <taxon>Bacillati</taxon>
        <taxon>Bacillota</taxon>
        <taxon>Clostridia</taxon>
        <taxon>Eubacteriales</taxon>
        <taxon>Heliobacteriaceae</taxon>
        <taxon>Heliorestis</taxon>
    </lineage>
</organism>
<comment type="catalytic activity">
    <reaction evidence="10 11">
        <text>(R)-pantoate + NADP(+) = 2-dehydropantoate + NADPH + H(+)</text>
        <dbReference type="Rhea" id="RHEA:16233"/>
        <dbReference type="ChEBI" id="CHEBI:11561"/>
        <dbReference type="ChEBI" id="CHEBI:15378"/>
        <dbReference type="ChEBI" id="CHEBI:15980"/>
        <dbReference type="ChEBI" id="CHEBI:57783"/>
        <dbReference type="ChEBI" id="CHEBI:58349"/>
        <dbReference type="EC" id="1.1.1.169"/>
    </reaction>
</comment>
<keyword evidence="7 11" id="KW-0521">NADP</keyword>
<reference evidence="15" key="1">
    <citation type="submission" date="2019-11" db="EMBL/GenBank/DDBJ databases">
        <title>Genome sequence of Heliorestis convoluta strain HH, an alkaliphilic and minimalistic phototrophic bacterium from a soda lake in Egypt.</title>
        <authorList>
            <person name="Dewey E.D."/>
            <person name="Stokes L.M."/>
            <person name="Burchell B.M."/>
            <person name="Shaffer K.N."/>
            <person name="Huntington A.M."/>
            <person name="Baker J.M."/>
            <person name="Nadendla S."/>
            <person name="Giglio M.G."/>
            <person name="Touchman J.W."/>
            <person name="Blankenship R.E."/>
            <person name="Madigan M.T."/>
            <person name="Sattley W.M."/>
        </authorList>
    </citation>
    <scope>NUCLEOTIDE SEQUENCE [LARGE SCALE GENOMIC DNA]</scope>
    <source>
        <strain evidence="15">HH</strain>
    </source>
</reference>
<evidence type="ECO:0000256" key="4">
    <source>
        <dbReference type="ARBA" id="ARBA00013014"/>
    </source>
</evidence>
<dbReference type="Gene3D" id="1.10.1040.10">
    <property type="entry name" value="N-(1-d-carboxylethyl)-l-norvaline Dehydrogenase, domain 2"/>
    <property type="match status" value="1"/>
</dbReference>
<dbReference type="EC" id="1.1.1.169" evidence="4 11"/>
<comment type="pathway">
    <text evidence="2 11">Cofactor biosynthesis; (R)-pantothenate biosynthesis; (R)-pantoate from 3-methyl-2-oxobutanoate: step 2/2.</text>
</comment>
<dbReference type="InterPro" id="IPR013752">
    <property type="entry name" value="KPA_reductase"/>
</dbReference>
<dbReference type="SUPFAM" id="SSF51735">
    <property type="entry name" value="NAD(P)-binding Rossmann-fold domains"/>
    <property type="match status" value="1"/>
</dbReference>
<comment type="similarity">
    <text evidence="3 11">Belongs to the ketopantoate reductase family.</text>
</comment>
<keyword evidence="6 11" id="KW-0566">Pantothenate biosynthesis</keyword>
<feature type="domain" description="Ketopantoate reductase C-terminal" evidence="13">
    <location>
        <begin position="177"/>
        <end position="298"/>
    </location>
</feature>
<evidence type="ECO:0000259" key="13">
    <source>
        <dbReference type="Pfam" id="PF08546"/>
    </source>
</evidence>
<dbReference type="UniPathway" id="UPA00028">
    <property type="reaction ID" value="UER00004"/>
</dbReference>
<dbReference type="KEGG" id="hcv:FTV88_1373"/>
<dbReference type="InterPro" id="IPR013332">
    <property type="entry name" value="KPR_N"/>
</dbReference>
<dbReference type="Proteomes" id="UP000366051">
    <property type="component" value="Chromosome"/>
</dbReference>
<evidence type="ECO:0000259" key="12">
    <source>
        <dbReference type="Pfam" id="PF02558"/>
    </source>
</evidence>
<dbReference type="OrthoDB" id="9793586at2"/>
<evidence type="ECO:0000256" key="5">
    <source>
        <dbReference type="ARBA" id="ARBA00019465"/>
    </source>
</evidence>
<dbReference type="GO" id="GO:0050661">
    <property type="term" value="F:NADP binding"/>
    <property type="evidence" value="ECO:0007669"/>
    <property type="project" value="TreeGrafter"/>
</dbReference>
<evidence type="ECO:0000313" key="15">
    <source>
        <dbReference type="Proteomes" id="UP000366051"/>
    </source>
</evidence>
<protein>
    <recommendedName>
        <fullName evidence="5 11">2-dehydropantoate 2-reductase</fullName>
        <ecNumber evidence="4 11">1.1.1.169</ecNumber>
    </recommendedName>
    <alternativeName>
        <fullName evidence="9 11">Ketopantoate reductase</fullName>
    </alternativeName>
</protein>
<evidence type="ECO:0000256" key="11">
    <source>
        <dbReference type="RuleBase" id="RU362068"/>
    </source>
</evidence>
<dbReference type="EMBL" id="CP045875">
    <property type="protein sequence ID" value="QGG47520.1"/>
    <property type="molecule type" value="Genomic_DNA"/>
</dbReference>
<dbReference type="Pfam" id="PF02558">
    <property type="entry name" value="ApbA"/>
    <property type="match status" value="1"/>
</dbReference>
<sequence length="312" mass="33853">MKIAVLGAGAMGSLYGSFLSQSGADLWLIDIWKEHIEEIQKKGITIEEGEASYSIPVKATIDKSQVGPVDLLLIFVKSYQTKKALEDLSPLIGEETTFLTLQNGLGNDEAIVERYGQNAILAGTSSFGATLLGPGRIRVAGRGETTLGILRGATTESLEKVAQLFRQSQLNPRIEENVQGPIWDKLLVNVGINALTALMQIPNGRLLDHKGLLYLLEQAVREAEEVAKALQVPTSPQPVEKTKKIAQVTGHNFSSMYQDLHNGRRTEIDAINGKVAACAKSVGLPTPVNETLGLLIEAMTEVKQIKRNRSDT</sequence>
<dbReference type="InterPro" id="IPR008927">
    <property type="entry name" value="6-PGluconate_DH-like_C_sf"/>
</dbReference>
<evidence type="ECO:0000256" key="10">
    <source>
        <dbReference type="ARBA" id="ARBA00048793"/>
    </source>
</evidence>
<dbReference type="RefSeq" id="WP_153724878.1">
    <property type="nucleotide sequence ID" value="NZ_CP045875.1"/>
</dbReference>
<evidence type="ECO:0000256" key="1">
    <source>
        <dbReference type="ARBA" id="ARBA00002919"/>
    </source>
</evidence>
<name>A0A5Q2N5K3_9FIRM</name>